<dbReference type="AlphaFoldDB" id="H1PZT5"/>
<reference evidence="1 2" key="1">
    <citation type="submission" date="2011-12" db="EMBL/GenBank/DDBJ databases">
        <title>The Genome Sequence of Prevotella micans F0438.</title>
        <authorList>
            <consortium name="The Broad Institute Genome Sequencing Platform"/>
            <person name="Earl A."/>
            <person name="Ward D."/>
            <person name="Feldgarden M."/>
            <person name="Gevers D."/>
            <person name="Izard J."/>
            <person name="Baranova O.V."/>
            <person name="Blanton J.M."/>
            <person name="Wade W.G."/>
            <person name="Dewhirst F.E."/>
            <person name="Young S.K."/>
            <person name="Zeng Q."/>
            <person name="Gargeya S."/>
            <person name="Fitzgerald M."/>
            <person name="Haas B."/>
            <person name="Abouelleil A."/>
            <person name="Alvarado L."/>
            <person name="Arachchi H.M."/>
            <person name="Berlin A."/>
            <person name="Chapman S.B."/>
            <person name="Gearin G."/>
            <person name="Goldberg J."/>
            <person name="Griggs A."/>
            <person name="Gujja S."/>
            <person name="Hansen M."/>
            <person name="Heiman D."/>
            <person name="Howarth C."/>
            <person name="Larimer J."/>
            <person name="Lui A."/>
            <person name="MacDonald P.J.P."/>
            <person name="McCowen C."/>
            <person name="Montmayeur A."/>
            <person name="Murphy C."/>
            <person name="Neiman D."/>
            <person name="Pearson M."/>
            <person name="Priest M."/>
            <person name="Roberts A."/>
            <person name="Saif S."/>
            <person name="Shea T."/>
            <person name="Sisk P."/>
            <person name="Stolte C."/>
            <person name="Sykes S."/>
            <person name="Wortman J."/>
            <person name="Nusbaum C."/>
            <person name="Birren B."/>
        </authorList>
    </citation>
    <scope>NUCLEOTIDE SEQUENCE [LARGE SCALE GENOMIC DNA]</scope>
    <source>
        <strain evidence="1 2">F0438</strain>
    </source>
</reference>
<proteinExistence type="predicted"/>
<dbReference type="PROSITE" id="PS51257">
    <property type="entry name" value="PROKAR_LIPOPROTEIN"/>
    <property type="match status" value="1"/>
</dbReference>
<dbReference type="RefSeq" id="WP_006951101.1">
    <property type="nucleotide sequence ID" value="NZ_JH594521.1"/>
</dbReference>
<dbReference type="EMBL" id="AGWK01000005">
    <property type="protein sequence ID" value="EHO74615.1"/>
    <property type="molecule type" value="Genomic_DNA"/>
</dbReference>
<accession>H1PZT5</accession>
<sequence length="455" mass="51502">MRSKLALFALTGIVLITTGSCNKEENYADLKVEKTEITLAKGDTTKVVIAQGSGSYHIVSADTTIVKPELTKNHEILLIGKAKGSTSVSVEDVLSKQHSQIAVKVNLTYVNASISRLIELFGMRSDRTISALSNGQEPSEVQKYSTLNHFLISFEGNNMNMEHEQIDSLNVVFKLTPVERVNNKEVFMKLLEVVSAEKEAKYHVSFIGKYDASGKLPNADYKKYVTKEQFVQALNDVDWQTDLLKTNFRFNDKTNLELQCDKGKLQIIVASLTVHDRWKWYFRFLGKSFEETLREQFFRVTSTGIIPPGRQLLMMKGTDRYSNNFKAVFIAPMDEPIKEIEMSYSDIEGNMDKIKETWFKMVDNNDREKNFGKFDRTIIIPKQGGGSPVILRSFEETKQWLNNNSPSSVASISPVFRSENDQVIMPSFIGERLIVVLTTIPAPSDAKQIVGILHR</sequence>
<evidence type="ECO:0000313" key="1">
    <source>
        <dbReference type="EMBL" id="EHO74615.1"/>
    </source>
</evidence>
<protein>
    <submittedName>
        <fullName evidence="1">Uncharacterized protein</fullName>
    </submittedName>
</protein>
<gene>
    <name evidence="1" type="ORF">HMPREF9140_00173</name>
</gene>
<dbReference type="Proteomes" id="UP000016023">
    <property type="component" value="Unassembled WGS sequence"/>
</dbReference>
<dbReference type="HOGENOM" id="CLU_601113_0_0_10"/>
<name>H1PZT5_9BACT</name>
<comment type="caution">
    <text evidence="1">The sequence shown here is derived from an EMBL/GenBank/DDBJ whole genome shotgun (WGS) entry which is preliminary data.</text>
</comment>
<evidence type="ECO:0000313" key="2">
    <source>
        <dbReference type="Proteomes" id="UP000016023"/>
    </source>
</evidence>
<dbReference type="PATRIC" id="fig|883158.3.peg.183"/>
<dbReference type="STRING" id="883158.HMPREF9140_00173"/>
<organism evidence="1 2">
    <name type="scientific">Prevotella micans F0438</name>
    <dbReference type="NCBI Taxonomy" id="883158"/>
    <lineage>
        <taxon>Bacteria</taxon>
        <taxon>Pseudomonadati</taxon>
        <taxon>Bacteroidota</taxon>
        <taxon>Bacteroidia</taxon>
        <taxon>Bacteroidales</taxon>
        <taxon>Prevotellaceae</taxon>
        <taxon>Prevotella</taxon>
    </lineage>
</organism>
<dbReference type="eggNOG" id="COG4964">
    <property type="taxonomic scope" value="Bacteria"/>
</dbReference>
<keyword evidence="2" id="KW-1185">Reference proteome</keyword>